<dbReference type="AlphaFoldDB" id="A0A8H6ER88"/>
<keyword evidence="2" id="KW-0227">DNA damage</keyword>
<name>A0A8H6ER88_DEKBR</name>
<evidence type="ECO:0000256" key="2">
    <source>
        <dbReference type="ARBA" id="ARBA00022763"/>
    </source>
</evidence>
<evidence type="ECO:0000313" key="5">
    <source>
        <dbReference type="EMBL" id="KAF6007390.1"/>
    </source>
</evidence>
<feature type="region of interest" description="Disordered" evidence="4">
    <location>
        <begin position="112"/>
        <end position="131"/>
    </location>
</feature>
<gene>
    <name evidence="5" type="ORF">HII12_004551</name>
</gene>
<dbReference type="GO" id="GO:0034974">
    <property type="term" value="C:Swi5-Swi2 complex"/>
    <property type="evidence" value="ECO:0007669"/>
    <property type="project" value="TreeGrafter"/>
</dbReference>
<reference evidence="5 6" key="1">
    <citation type="journal article" date="2020" name="Appl. Microbiol. Biotechnol.">
        <title>Targeted gene deletion in Brettanomyces bruxellensis with an expression-free CRISPR-Cas9 system.</title>
        <authorList>
            <person name="Varela C."/>
            <person name="Bartel C."/>
            <person name="Onetto C."/>
            <person name="Borneman A."/>
        </authorList>
    </citation>
    <scope>NUCLEOTIDE SEQUENCE [LARGE SCALE GENOMIC DNA]</scope>
    <source>
        <strain evidence="5 6">AWRI1613</strain>
    </source>
</reference>
<dbReference type="GO" id="GO:0000709">
    <property type="term" value="P:meiotic joint molecule formation"/>
    <property type="evidence" value="ECO:0007669"/>
    <property type="project" value="TreeGrafter"/>
</dbReference>
<dbReference type="PANTHER" id="PTHR28529:SF2">
    <property type="entry name" value="DNA REPAIR PROTEIN SWI5 HOMOLOG"/>
    <property type="match status" value="1"/>
</dbReference>
<organism evidence="5 6">
    <name type="scientific">Dekkera bruxellensis</name>
    <name type="common">Brettanomyces custersii</name>
    <dbReference type="NCBI Taxonomy" id="5007"/>
    <lineage>
        <taxon>Eukaryota</taxon>
        <taxon>Fungi</taxon>
        <taxon>Dikarya</taxon>
        <taxon>Ascomycota</taxon>
        <taxon>Saccharomycotina</taxon>
        <taxon>Pichiomycetes</taxon>
        <taxon>Pichiales</taxon>
        <taxon>Pichiaceae</taxon>
        <taxon>Brettanomyces</taxon>
    </lineage>
</organism>
<dbReference type="GO" id="GO:0010772">
    <property type="term" value="P:meiotic DNA recombinase assembly involved in reciprocal meiotic recombination"/>
    <property type="evidence" value="ECO:0007669"/>
    <property type="project" value="TreeGrafter"/>
</dbReference>
<sequence length="131" mass="14916">MNSTFSDLEAEADLSFEQAIGFSNSNPELSDKLEKQWKTLKKLRSEQNELMHKLGLENPLDIEKELARSSEKSRKTHIKKLNEYNGLKDIAMQLVSMIAEKRSITIADVLNEMGVDPDDDGGKGKRKRKHD</sequence>
<keyword evidence="3" id="KW-0234">DNA repair</keyword>
<dbReference type="PANTHER" id="PTHR28529">
    <property type="entry name" value="DNA REPAIR PROTEIN SWI5 HOMOLOG"/>
    <property type="match status" value="1"/>
</dbReference>
<evidence type="ECO:0000256" key="1">
    <source>
        <dbReference type="ARBA" id="ARBA00008060"/>
    </source>
</evidence>
<dbReference type="Proteomes" id="UP000568158">
    <property type="component" value="Unassembled WGS sequence"/>
</dbReference>
<evidence type="ECO:0000313" key="6">
    <source>
        <dbReference type="Proteomes" id="UP000568158"/>
    </source>
</evidence>
<dbReference type="Pfam" id="PF07061">
    <property type="entry name" value="Swi5"/>
    <property type="match status" value="1"/>
</dbReference>
<accession>A0A8H6ER88</accession>
<dbReference type="GO" id="GO:0032798">
    <property type="term" value="C:Swi5-Sfr1 complex"/>
    <property type="evidence" value="ECO:0007669"/>
    <property type="project" value="TreeGrafter"/>
</dbReference>
<protein>
    <submittedName>
        <fullName evidence="5">Uncharacterized protein</fullName>
    </submittedName>
</protein>
<dbReference type="Gene3D" id="1.20.5.170">
    <property type="match status" value="1"/>
</dbReference>
<comment type="similarity">
    <text evidence="1">Belongs to the SWI5/SAE3 family.</text>
</comment>
<comment type="caution">
    <text evidence="5">The sequence shown here is derived from an EMBL/GenBank/DDBJ whole genome shotgun (WGS) entry which is preliminary data.</text>
</comment>
<evidence type="ECO:0000256" key="4">
    <source>
        <dbReference type="SAM" id="MobiDB-lite"/>
    </source>
</evidence>
<dbReference type="InterPro" id="IPR010760">
    <property type="entry name" value="DNA-repair_Swi5"/>
</dbReference>
<dbReference type="EMBL" id="JABCYN010000042">
    <property type="protein sequence ID" value="KAF6007390.1"/>
    <property type="molecule type" value="Genomic_DNA"/>
</dbReference>
<proteinExistence type="inferred from homology"/>
<evidence type="ECO:0000256" key="3">
    <source>
        <dbReference type="ARBA" id="ARBA00023204"/>
    </source>
</evidence>